<comment type="caution">
    <text evidence="3">The sequence shown here is derived from an EMBL/GenBank/DDBJ whole genome shotgun (WGS) entry which is preliminary data.</text>
</comment>
<evidence type="ECO:0000313" key="4">
    <source>
        <dbReference type="Proteomes" id="UP000801428"/>
    </source>
</evidence>
<reference evidence="3" key="1">
    <citation type="submission" date="2019-04" db="EMBL/GenBank/DDBJ databases">
        <title>Sequencing of skin fungus with MAO and IRED activity.</title>
        <authorList>
            <person name="Marsaioli A.J."/>
            <person name="Bonatto J.M.C."/>
            <person name="Reis Junior O."/>
        </authorList>
    </citation>
    <scope>NUCLEOTIDE SEQUENCE</scope>
    <source>
        <strain evidence="3">30M1</strain>
    </source>
</reference>
<feature type="region of interest" description="Disordered" evidence="1">
    <location>
        <begin position="392"/>
        <end position="429"/>
    </location>
</feature>
<proteinExistence type="predicted"/>
<feature type="transmembrane region" description="Helical" evidence="2">
    <location>
        <begin position="156"/>
        <end position="175"/>
    </location>
</feature>
<dbReference type="Proteomes" id="UP000801428">
    <property type="component" value="Unassembled WGS sequence"/>
</dbReference>
<feature type="transmembrane region" description="Helical" evidence="2">
    <location>
        <begin position="195"/>
        <end position="216"/>
    </location>
</feature>
<sequence length="517" mass="58043">MMSILVPFGMAMFQAANTQFLHVASRQKQLAHMSTLSDKSKPISEKEAESMGNSRLKRIISGVERADKVDRSLVFIALGMVAQIAVSLLIFLGSEKFHPGWGLWDYNVKGTEAELYLKCNQGWEWWTSIVWQFVWAWIYAPYMIWKSRGVRDVHGWRLQTICCCVAGLFPSPLWLAGLYSPSMAAVGAYVPPPMWFGFFIFLMEIITLGFPIVGVFKAQSLRRETLEAIADWEKRQALNNFDGPTAEGTLKGGSVYSDTYSKATTLKSAGDITVNTMESTRSSMLTMTALENALRSNAAPLLEFAALKDFSGENVSFLTHVADWRKYWFTVKGSTSEHRRQQFIAATHIYARFISLEFSEFPINISSREMKRLYNVFDTTAVLLYRNKRGSLSSETSDTATPFDAVQPDDASAAQSNQPPSPTGSTFGLRDLDALGRANLRAVSRLDALYSDERFADIEIPETFAEIIFDPAESEIKYLVLTNTWPKFVNAGRAASQMSKDEETGNGWKQKMLCDRN</sequence>
<feature type="compositionally biased region" description="Polar residues" evidence="1">
    <location>
        <begin position="413"/>
        <end position="426"/>
    </location>
</feature>
<protein>
    <recommendedName>
        <fullName evidence="5">RGS domain-containing protein</fullName>
    </recommendedName>
</protein>
<keyword evidence="2" id="KW-0472">Membrane</keyword>
<evidence type="ECO:0008006" key="5">
    <source>
        <dbReference type="Google" id="ProtNLM"/>
    </source>
</evidence>
<keyword evidence="4" id="KW-1185">Reference proteome</keyword>
<evidence type="ECO:0000256" key="2">
    <source>
        <dbReference type="SAM" id="Phobius"/>
    </source>
</evidence>
<dbReference type="EMBL" id="SWKU01000005">
    <property type="protein sequence ID" value="KAF3006829.1"/>
    <property type="molecule type" value="Genomic_DNA"/>
</dbReference>
<dbReference type="OrthoDB" id="5313079at2759"/>
<evidence type="ECO:0000256" key="1">
    <source>
        <dbReference type="SAM" id="MobiDB-lite"/>
    </source>
</evidence>
<dbReference type="InterPro" id="IPR044926">
    <property type="entry name" value="RGS_subdomain_2"/>
</dbReference>
<gene>
    <name evidence="3" type="ORF">E8E13_010615</name>
</gene>
<evidence type="ECO:0000313" key="3">
    <source>
        <dbReference type="EMBL" id="KAF3006829.1"/>
    </source>
</evidence>
<dbReference type="AlphaFoldDB" id="A0A9P4TKY6"/>
<name>A0A9P4TKY6_CURKU</name>
<dbReference type="Gene3D" id="1.10.167.10">
    <property type="entry name" value="Regulator of G-protein Signalling 4, domain 2"/>
    <property type="match status" value="1"/>
</dbReference>
<feature type="transmembrane region" description="Helical" evidence="2">
    <location>
        <begin position="125"/>
        <end position="144"/>
    </location>
</feature>
<keyword evidence="2" id="KW-1133">Transmembrane helix</keyword>
<feature type="transmembrane region" description="Helical" evidence="2">
    <location>
        <begin position="73"/>
        <end position="94"/>
    </location>
</feature>
<keyword evidence="2" id="KW-0812">Transmembrane</keyword>
<accession>A0A9P4TKY6</accession>
<dbReference type="InterPro" id="IPR036305">
    <property type="entry name" value="RGS_sf"/>
</dbReference>
<dbReference type="SUPFAM" id="SSF48097">
    <property type="entry name" value="Regulator of G-protein signaling, RGS"/>
    <property type="match status" value="1"/>
</dbReference>
<organism evidence="3 4">
    <name type="scientific">Curvularia kusanoi</name>
    <name type="common">Cochliobolus kusanoi</name>
    <dbReference type="NCBI Taxonomy" id="90978"/>
    <lineage>
        <taxon>Eukaryota</taxon>
        <taxon>Fungi</taxon>
        <taxon>Dikarya</taxon>
        <taxon>Ascomycota</taxon>
        <taxon>Pezizomycotina</taxon>
        <taxon>Dothideomycetes</taxon>
        <taxon>Pleosporomycetidae</taxon>
        <taxon>Pleosporales</taxon>
        <taxon>Pleosporineae</taxon>
        <taxon>Pleosporaceae</taxon>
        <taxon>Curvularia</taxon>
    </lineage>
</organism>